<proteinExistence type="predicted"/>
<evidence type="ECO:0008006" key="3">
    <source>
        <dbReference type="Google" id="ProtNLM"/>
    </source>
</evidence>
<dbReference type="Gene3D" id="3.40.720.10">
    <property type="entry name" value="Alkaline Phosphatase, subunit A"/>
    <property type="match status" value="1"/>
</dbReference>
<dbReference type="InterPro" id="IPR002591">
    <property type="entry name" value="Phosphodiest/P_Trfase"/>
</dbReference>
<accession>A0ABQ6PQ61</accession>
<dbReference type="EMBL" id="BTPD01000008">
    <property type="protein sequence ID" value="GMQ30096.1"/>
    <property type="molecule type" value="Genomic_DNA"/>
</dbReference>
<name>A0ABQ6PQ61_9BACT</name>
<keyword evidence="2" id="KW-1185">Reference proteome</keyword>
<protein>
    <recommendedName>
        <fullName evidence="3">Type I phosphodiesterase / nucleotide pyrophosphatase</fullName>
    </recommendedName>
</protein>
<reference evidence="1 2" key="1">
    <citation type="submission" date="2023-08" db="EMBL/GenBank/DDBJ databases">
        <title>Draft genome sequence of Algoriphagus confluentis.</title>
        <authorList>
            <person name="Takatani N."/>
            <person name="Hosokawa M."/>
            <person name="Sawabe T."/>
        </authorList>
    </citation>
    <scope>NUCLEOTIDE SEQUENCE [LARGE SCALE GENOMIC DNA]</scope>
    <source>
        <strain evidence="1 2">NBRC 111222</strain>
    </source>
</reference>
<dbReference type="Pfam" id="PF01663">
    <property type="entry name" value="Phosphodiest"/>
    <property type="match status" value="1"/>
</dbReference>
<evidence type="ECO:0000313" key="1">
    <source>
        <dbReference type="EMBL" id="GMQ30096.1"/>
    </source>
</evidence>
<evidence type="ECO:0000313" key="2">
    <source>
        <dbReference type="Proteomes" id="UP001338309"/>
    </source>
</evidence>
<comment type="caution">
    <text evidence="1">The sequence shown here is derived from an EMBL/GenBank/DDBJ whole genome shotgun (WGS) entry which is preliminary data.</text>
</comment>
<dbReference type="SUPFAM" id="SSF53649">
    <property type="entry name" value="Alkaline phosphatase-like"/>
    <property type="match status" value="1"/>
</dbReference>
<sequence>MRIKYRVSSLLGAILKIMRCRSLFFLLILLSPILSFSQEKKVVLIILDGIPADELEKAQTPNLDKISKLGGYARAYTGGEKGGPSETPTISAVGYNSLLTGTWANKHNVWDNDIAAPDYSYWTIFRMMREAKPKSKLAIFSTWEDNRTKLLGEGLNETGNLKLDFIFDGFEKDTLTYPHDLDKEYIRKIDNLVSFEAAHILKTEAPDLSWVYLEFTDDMGHRFGKSPQLTSAIELADEQVGRIWEAVQAREKNYGEEWLIWITTDHGRKAPDFKDHGGQSDSEREIWMVTNAKNLNDRFRSGKAAMVDILPSLIDFLDISVPDVKRKNWDGSSLLERK</sequence>
<dbReference type="PANTHER" id="PTHR10151">
    <property type="entry name" value="ECTONUCLEOTIDE PYROPHOSPHATASE/PHOSPHODIESTERASE"/>
    <property type="match status" value="1"/>
</dbReference>
<dbReference type="InterPro" id="IPR017850">
    <property type="entry name" value="Alkaline_phosphatase_core_sf"/>
</dbReference>
<dbReference type="PANTHER" id="PTHR10151:SF120">
    <property type="entry name" value="BIS(5'-ADENOSYL)-TRIPHOSPHATASE"/>
    <property type="match status" value="1"/>
</dbReference>
<organism evidence="1 2">
    <name type="scientific">Algoriphagus confluentis</name>
    <dbReference type="NCBI Taxonomy" id="1697556"/>
    <lineage>
        <taxon>Bacteria</taxon>
        <taxon>Pseudomonadati</taxon>
        <taxon>Bacteroidota</taxon>
        <taxon>Cytophagia</taxon>
        <taxon>Cytophagales</taxon>
        <taxon>Cyclobacteriaceae</taxon>
        <taxon>Algoriphagus</taxon>
    </lineage>
</organism>
<dbReference type="Proteomes" id="UP001338309">
    <property type="component" value="Unassembled WGS sequence"/>
</dbReference>
<gene>
    <name evidence="1" type="ORF">Aconfl_27390</name>
</gene>